<evidence type="ECO:0000256" key="9">
    <source>
        <dbReference type="ARBA" id="ARBA00022803"/>
    </source>
</evidence>
<reference evidence="15" key="1">
    <citation type="submission" date="2020-05" db="EMBL/GenBank/DDBJ databases">
        <title>Phylogenomic resolution of chytrid fungi.</title>
        <authorList>
            <person name="Stajich J.E."/>
            <person name="Amses K."/>
            <person name="Simmons R."/>
            <person name="Seto K."/>
            <person name="Myers J."/>
            <person name="Bonds A."/>
            <person name="Quandt C.A."/>
            <person name="Barry K."/>
            <person name="Liu P."/>
            <person name="Grigoriev I."/>
            <person name="Longcore J.E."/>
            <person name="James T.Y."/>
        </authorList>
    </citation>
    <scope>NUCLEOTIDE SEQUENCE</scope>
    <source>
        <strain evidence="15">JEL0476</strain>
    </source>
</reference>
<evidence type="ECO:0000256" key="10">
    <source>
        <dbReference type="ARBA" id="ARBA00023186"/>
    </source>
</evidence>
<evidence type="ECO:0000256" key="8">
    <source>
        <dbReference type="ARBA" id="ARBA00022782"/>
    </source>
</evidence>
<evidence type="ECO:0000259" key="14">
    <source>
        <dbReference type="Pfam" id="PF11701"/>
    </source>
</evidence>
<name>A0AAD5U710_9FUNG</name>
<keyword evidence="6" id="KW-0963">Cytoplasm</keyword>
<dbReference type="EMBL" id="JADGJW010000029">
    <property type="protein sequence ID" value="KAJ3226753.1"/>
    <property type="molecule type" value="Genomic_DNA"/>
</dbReference>
<keyword evidence="7" id="KW-0517">Myogenesis</keyword>
<dbReference type="SUPFAM" id="SSF48452">
    <property type="entry name" value="TPR-like"/>
    <property type="match status" value="1"/>
</dbReference>
<protein>
    <recommendedName>
        <fullName evidence="4">Protein unc-45 homolog B</fullName>
    </recommendedName>
</protein>
<feature type="repeat" description="TPR" evidence="12">
    <location>
        <begin position="26"/>
        <end position="59"/>
    </location>
</feature>
<evidence type="ECO:0000256" key="7">
    <source>
        <dbReference type="ARBA" id="ARBA00022541"/>
    </source>
</evidence>
<keyword evidence="16" id="KW-1185">Reference proteome</keyword>
<dbReference type="InterPro" id="IPR024660">
    <property type="entry name" value="UCS_central_dom"/>
</dbReference>
<evidence type="ECO:0000256" key="4">
    <source>
        <dbReference type="ARBA" id="ARBA00020768"/>
    </source>
</evidence>
<feature type="coiled-coil region" evidence="13">
    <location>
        <begin position="536"/>
        <end position="563"/>
    </location>
</feature>
<dbReference type="InterPro" id="IPR019734">
    <property type="entry name" value="TPR_rpt"/>
</dbReference>
<keyword evidence="5" id="KW-0217">Developmental protein</keyword>
<evidence type="ECO:0000256" key="11">
    <source>
        <dbReference type="PROSITE-ProRule" id="PRU00259"/>
    </source>
</evidence>
<dbReference type="InterPro" id="IPR000225">
    <property type="entry name" value="Armadillo"/>
</dbReference>
<keyword evidence="9 12" id="KW-0802">TPR repeat</keyword>
<dbReference type="Gene3D" id="1.25.10.10">
    <property type="entry name" value="Leucine-rich Repeat Variant"/>
    <property type="match status" value="2"/>
</dbReference>
<evidence type="ECO:0000313" key="16">
    <source>
        <dbReference type="Proteomes" id="UP001211065"/>
    </source>
</evidence>
<evidence type="ECO:0000256" key="3">
    <source>
        <dbReference type="ARBA" id="ARBA00004556"/>
    </source>
</evidence>
<accession>A0AAD5U710</accession>
<comment type="caution">
    <text evidence="15">The sequence shown here is derived from an EMBL/GenBank/DDBJ whole genome shotgun (WGS) entry which is preliminary data.</text>
</comment>
<feature type="domain" description="UNC-45/Cro1/She4 central" evidence="14">
    <location>
        <begin position="302"/>
        <end position="445"/>
    </location>
</feature>
<dbReference type="Proteomes" id="UP001211065">
    <property type="component" value="Unassembled WGS sequence"/>
</dbReference>
<organism evidence="15 16">
    <name type="scientific">Clydaea vesicula</name>
    <dbReference type="NCBI Taxonomy" id="447962"/>
    <lineage>
        <taxon>Eukaryota</taxon>
        <taxon>Fungi</taxon>
        <taxon>Fungi incertae sedis</taxon>
        <taxon>Chytridiomycota</taxon>
        <taxon>Chytridiomycota incertae sedis</taxon>
        <taxon>Chytridiomycetes</taxon>
        <taxon>Lobulomycetales</taxon>
        <taxon>Lobulomycetaceae</taxon>
        <taxon>Clydaea</taxon>
    </lineage>
</organism>
<evidence type="ECO:0000256" key="1">
    <source>
        <dbReference type="ARBA" id="ARBA00004161"/>
    </source>
</evidence>
<dbReference type="PANTHER" id="PTHR45994:SF1">
    <property type="entry name" value="FI21225P1"/>
    <property type="match status" value="1"/>
</dbReference>
<dbReference type="Gene3D" id="1.25.40.10">
    <property type="entry name" value="Tetratricopeptide repeat domain"/>
    <property type="match status" value="1"/>
</dbReference>
<dbReference type="GO" id="GO:0030154">
    <property type="term" value="P:cell differentiation"/>
    <property type="evidence" value="ECO:0007669"/>
    <property type="project" value="UniProtKB-KW"/>
</dbReference>
<dbReference type="GO" id="GO:0051879">
    <property type="term" value="F:Hsp90 protein binding"/>
    <property type="evidence" value="ECO:0007669"/>
    <property type="project" value="TreeGrafter"/>
</dbReference>
<evidence type="ECO:0000256" key="12">
    <source>
        <dbReference type="PROSITE-ProRule" id="PRU00339"/>
    </source>
</evidence>
<evidence type="ECO:0000256" key="6">
    <source>
        <dbReference type="ARBA" id="ARBA00022490"/>
    </source>
</evidence>
<dbReference type="InterPro" id="IPR011989">
    <property type="entry name" value="ARM-like"/>
</dbReference>
<dbReference type="SMART" id="SM00028">
    <property type="entry name" value="TPR"/>
    <property type="match status" value="1"/>
</dbReference>
<evidence type="ECO:0000256" key="2">
    <source>
        <dbReference type="ARBA" id="ARBA00004216"/>
    </source>
</evidence>
<dbReference type="InterPro" id="IPR016024">
    <property type="entry name" value="ARM-type_fold"/>
</dbReference>
<keyword evidence="13" id="KW-0175">Coiled coil</keyword>
<sequence>MLNIDADLDPEILKLTKDLETLEVNPETLLKRAAKYKNLNKFDKALNDVKTALSLDKSNLEAKNFMFSLLKETQQLKEVEASKNSVKSLLETISIENAPLEDRVESARKLLYLINQNEVEVSRNITQSGGITPLINSYMKDLESNGISEACFQNCLLTIILLSSKHNELNLKDFLTTLNRSNLNLLFFGSSEKKENFVYSIASTKHFKMVIEVLSLLCNFKFFNLPTNETTLLMNVQGIILENCLHVIKLIFKNKKSEELTNDSQDLELKKITLSGLMKILSQRSVCLNFIESKDLNFVLSLSKIEPVKNLIPLVLSRLFEQFESEENGNKILEGRLSSILNSWYKAGNSQDTSTALLALSAIFQAKPLVGSKILQSPGMIEEIADALEFAKEAVQLATLEALTSSCTDKSCRTLILTHLEVVLKNLSKSNSNALKTLASSILIKASTDNIAMQKHILENENALKNFIESVIKNASNSNKSERFLSSIESLAYLSIHTQIKEKLCFDKRFLESIFSLSSQNDNTLRYGIAMILTNISAYKKRLSGEEEQVKKLRELAKDKEVEIEDPKNSDKFVEKRCEFLTKSGVVTCLVKLSKTTSTNIKDIVAQIFLNLTTNKANRGLVVQQGGVRTLLNLSKECSSEFIPIAAQSLAKIVITTDPNVAFKGELKIELIKPLLDLCNGNDQLQQFEGTMGLTNLASTEDRIREIIVSLKGLQTFEMLQFSDNEMIQRAATEMICNMLFNEKVFKHYSERSDSQKLKIFIALSDSENFETQRAASGCLAILSSNEYCCRFIGESEKNIEIIIRLCEVGVNFELVHRGVEILKNFCYYEDLGKKLLKLGVVDLFRRLMKCEVKEIAVIAIEGITLLKERFATAPSLTK</sequence>
<evidence type="ECO:0000256" key="13">
    <source>
        <dbReference type="SAM" id="Coils"/>
    </source>
</evidence>
<dbReference type="AlphaFoldDB" id="A0AAD5U710"/>
<dbReference type="Pfam" id="PF11701">
    <property type="entry name" value="UNC45-central"/>
    <property type="match status" value="1"/>
</dbReference>
<gene>
    <name evidence="15" type="ORF">HK099_004171</name>
</gene>
<dbReference type="GO" id="GO:0048471">
    <property type="term" value="C:perinuclear region of cytoplasm"/>
    <property type="evidence" value="ECO:0007669"/>
    <property type="project" value="UniProtKB-SubCell"/>
</dbReference>
<dbReference type="PROSITE" id="PS50176">
    <property type="entry name" value="ARM_REPEAT"/>
    <property type="match status" value="1"/>
</dbReference>
<comment type="subcellular location">
    <subcellularLocation>
        <location evidence="1">Cytoplasm</location>
        <location evidence="1">Myofibril</location>
        <location evidence="1">Sarcomere</location>
        <location evidence="1">A band</location>
    </subcellularLocation>
    <subcellularLocation>
        <location evidence="2">Cytoplasm</location>
        <location evidence="2">Myofibril</location>
        <location evidence="2">Sarcomere</location>
        <location evidence="2">Z line</location>
    </subcellularLocation>
    <subcellularLocation>
        <location evidence="3">Cytoplasm</location>
        <location evidence="3">Perinuclear region</location>
    </subcellularLocation>
</comment>
<feature type="repeat" description="ARM" evidence="11">
    <location>
        <begin position="585"/>
        <end position="627"/>
    </location>
</feature>
<dbReference type="InterPro" id="IPR011990">
    <property type="entry name" value="TPR-like_helical_dom_sf"/>
</dbReference>
<evidence type="ECO:0000313" key="15">
    <source>
        <dbReference type="EMBL" id="KAJ3226753.1"/>
    </source>
</evidence>
<keyword evidence="8" id="KW-0221">Differentiation</keyword>
<evidence type="ECO:0000256" key="5">
    <source>
        <dbReference type="ARBA" id="ARBA00022473"/>
    </source>
</evidence>
<proteinExistence type="predicted"/>
<dbReference type="PROSITE" id="PS50005">
    <property type="entry name" value="TPR"/>
    <property type="match status" value="1"/>
</dbReference>
<dbReference type="SUPFAM" id="SSF48371">
    <property type="entry name" value="ARM repeat"/>
    <property type="match status" value="2"/>
</dbReference>
<keyword evidence="10" id="KW-0143">Chaperone</keyword>
<dbReference type="PANTHER" id="PTHR45994">
    <property type="entry name" value="FI21225P1"/>
    <property type="match status" value="1"/>
</dbReference>